<dbReference type="SMART" id="SM00387">
    <property type="entry name" value="HATPase_c"/>
    <property type="match status" value="1"/>
</dbReference>
<feature type="domain" description="PAS" evidence="11">
    <location>
        <begin position="167"/>
        <end position="237"/>
    </location>
</feature>
<dbReference type="EMBL" id="RAWB01000236">
    <property type="protein sequence ID" value="RKH55797.1"/>
    <property type="molecule type" value="Genomic_DNA"/>
</dbReference>
<proteinExistence type="predicted"/>
<dbReference type="SMART" id="SM00448">
    <property type="entry name" value="REC"/>
    <property type="match status" value="1"/>
</dbReference>
<dbReference type="SUPFAM" id="SSF47384">
    <property type="entry name" value="Homodimeric domain of signal transducing histidine kinase"/>
    <property type="match status" value="1"/>
</dbReference>
<dbReference type="SMART" id="SM00091">
    <property type="entry name" value="PAS"/>
    <property type="match status" value="2"/>
</dbReference>
<feature type="domain" description="Histidine kinase" evidence="9">
    <location>
        <begin position="446"/>
        <end position="663"/>
    </location>
</feature>
<dbReference type="PANTHER" id="PTHR43547:SF2">
    <property type="entry name" value="HYBRID SIGNAL TRANSDUCTION HISTIDINE KINASE C"/>
    <property type="match status" value="1"/>
</dbReference>
<dbReference type="Gene3D" id="3.40.50.2300">
    <property type="match status" value="1"/>
</dbReference>
<evidence type="ECO:0000259" key="11">
    <source>
        <dbReference type="PROSITE" id="PS50112"/>
    </source>
</evidence>
<dbReference type="AlphaFoldDB" id="A0A3A8PHH4"/>
<dbReference type="SUPFAM" id="SSF55874">
    <property type="entry name" value="ATPase domain of HSP90 chaperone/DNA topoisomerase II/histidine kinase"/>
    <property type="match status" value="1"/>
</dbReference>
<dbReference type="CDD" id="cd00082">
    <property type="entry name" value="HisKA"/>
    <property type="match status" value="1"/>
</dbReference>
<dbReference type="InterPro" id="IPR001610">
    <property type="entry name" value="PAC"/>
</dbReference>
<dbReference type="PANTHER" id="PTHR43547">
    <property type="entry name" value="TWO-COMPONENT HISTIDINE KINASE"/>
    <property type="match status" value="1"/>
</dbReference>
<accession>A0A3A8PHH4</accession>
<feature type="domain" description="PAC" evidence="12">
    <location>
        <begin position="369"/>
        <end position="421"/>
    </location>
</feature>
<name>A0A3A8PHH4_9BACT</name>
<evidence type="ECO:0000313" key="13">
    <source>
        <dbReference type="EMBL" id="RKH55797.1"/>
    </source>
</evidence>
<evidence type="ECO:0000256" key="1">
    <source>
        <dbReference type="ARBA" id="ARBA00000085"/>
    </source>
</evidence>
<dbReference type="Pfam" id="PF08447">
    <property type="entry name" value="PAS_3"/>
    <property type="match status" value="2"/>
</dbReference>
<dbReference type="InterPro" id="IPR004358">
    <property type="entry name" value="Sig_transdc_His_kin-like_C"/>
</dbReference>
<dbReference type="FunFam" id="3.30.450.20:FF:000099">
    <property type="entry name" value="Sensory box sensor histidine kinase"/>
    <property type="match status" value="1"/>
</dbReference>
<comment type="catalytic activity">
    <reaction evidence="1">
        <text>ATP + protein L-histidine = ADP + protein N-phospho-L-histidine.</text>
        <dbReference type="EC" id="2.7.13.3"/>
    </reaction>
</comment>
<dbReference type="InterPro" id="IPR013655">
    <property type="entry name" value="PAS_fold_3"/>
</dbReference>
<comment type="caution">
    <text evidence="13">The sequence shown here is derived from an EMBL/GenBank/DDBJ whole genome shotgun (WGS) entry which is preliminary data.</text>
</comment>
<gene>
    <name evidence="13" type="ORF">D7V93_21835</name>
</gene>
<dbReference type="InterPro" id="IPR003594">
    <property type="entry name" value="HATPase_dom"/>
</dbReference>
<dbReference type="Gene3D" id="1.10.287.130">
    <property type="match status" value="1"/>
</dbReference>
<dbReference type="PRINTS" id="PR00344">
    <property type="entry name" value="BCTRLSENSOR"/>
</dbReference>
<dbReference type="Proteomes" id="UP000272888">
    <property type="component" value="Unassembled WGS sequence"/>
</dbReference>
<feature type="domain" description="Response regulatory" evidence="10">
    <location>
        <begin position="695"/>
        <end position="813"/>
    </location>
</feature>
<dbReference type="CDD" id="cd00130">
    <property type="entry name" value="PAS"/>
    <property type="match status" value="2"/>
</dbReference>
<dbReference type="EC" id="2.7.13.3" evidence="2"/>
<dbReference type="CDD" id="cd17580">
    <property type="entry name" value="REC_2_DhkD-like"/>
    <property type="match status" value="1"/>
</dbReference>
<keyword evidence="3 7" id="KW-0597">Phosphoprotein</keyword>
<dbReference type="Pfam" id="PF00512">
    <property type="entry name" value="HisKA"/>
    <property type="match status" value="1"/>
</dbReference>
<dbReference type="Pfam" id="PF02518">
    <property type="entry name" value="HATPase_c"/>
    <property type="match status" value="1"/>
</dbReference>
<dbReference type="InterPro" id="IPR036890">
    <property type="entry name" value="HATPase_C_sf"/>
</dbReference>
<dbReference type="Gene3D" id="3.30.565.10">
    <property type="entry name" value="Histidine kinase-like ATPase, C-terminal domain"/>
    <property type="match status" value="1"/>
</dbReference>
<dbReference type="NCBIfam" id="TIGR00229">
    <property type="entry name" value="sensory_box"/>
    <property type="match status" value="2"/>
</dbReference>
<feature type="modified residue" description="4-aspartylphosphate" evidence="7">
    <location>
        <position position="744"/>
    </location>
</feature>
<feature type="region of interest" description="Disordered" evidence="8">
    <location>
        <begin position="666"/>
        <end position="685"/>
    </location>
</feature>
<dbReference type="InterPro" id="IPR005467">
    <property type="entry name" value="His_kinase_dom"/>
</dbReference>
<dbReference type="Pfam" id="PF00072">
    <property type="entry name" value="Response_reg"/>
    <property type="match status" value="1"/>
</dbReference>
<dbReference type="FunFam" id="1.10.287.130:FF:000001">
    <property type="entry name" value="Two-component sensor histidine kinase"/>
    <property type="match status" value="1"/>
</dbReference>
<dbReference type="SMART" id="SM00086">
    <property type="entry name" value="PAC"/>
    <property type="match status" value="2"/>
</dbReference>
<dbReference type="FunFam" id="3.30.565.10:FF:000010">
    <property type="entry name" value="Sensor histidine kinase RcsC"/>
    <property type="match status" value="1"/>
</dbReference>
<evidence type="ECO:0000256" key="2">
    <source>
        <dbReference type="ARBA" id="ARBA00012438"/>
    </source>
</evidence>
<protein>
    <recommendedName>
        <fullName evidence="2">histidine kinase</fullName>
        <ecNumber evidence="2">2.7.13.3</ecNumber>
    </recommendedName>
</protein>
<keyword evidence="5" id="KW-0418">Kinase</keyword>
<keyword evidence="6" id="KW-0902">Two-component regulatory system</keyword>
<evidence type="ECO:0000256" key="4">
    <source>
        <dbReference type="ARBA" id="ARBA00022679"/>
    </source>
</evidence>
<feature type="compositionally biased region" description="Polar residues" evidence="8">
    <location>
        <begin position="1"/>
        <end position="10"/>
    </location>
</feature>
<evidence type="ECO:0000259" key="12">
    <source>
        <dbReference type="PROSITE" id="PS50113"/>
    </source>
</evidence>
<dbReference type="SUPFAM" id="SSF55785">
    <property type="entry name" value="PYP-like sensor domain (PAS domain)"/>
    <property type="match status" value="2"/>
</dbReference>
<dbReference type="PROSITE" id="PS50109">
    <property type="entry name" value="HIS_KIN"/>
    <property type="match status" value="1"/>
</dbReference>
<dbReference type="SMART" id="SM00388">
    <property type="entry name" value="HisKA"/>
    <property type="match status" value="1"/>
</dbReference>
<dbReference type="InterPro" id="IPR001789">
    <property type="entry name" value="Sig_transdc_resp-reg_receiver"/>
</dbReference>
<dbReference type="InterPro" id="IPR011006">
    <property type="entry name" value="CheY-like_superfamily"/>
</dbReference>
<dbReference type="PROSITE" id="PS50113">
    <property type="entry name" value="PAC"/>
    <property type="match status" value="1"/>
</dbReference>
<feature type="region of interest" description="Disordered" evidence="8">
    <location>
        <begin position="1"/>
        <end position="22"/>
    </location>
</feature>
<dbReference type="InterPro" id="IPR000700">
    <property type="entry name" value="PAS-assoc_C"/>
</dbReference>
<dbReference type="CDD" id="cd16922">
    <property type="entry name" value="HATPase_EvgS-ArcB-TorS-like"/>
    <property type="match status" value="1"/>
</dbReference>
<feature type="domain" description="PAS" evidence="11">
    <location>
        <begin position="296"/>
        <end position="367"/>
    </location>
</feature>
<evidence type="ECO:0000259" key="9">
    <source>
        <dbReference type="PROSITE" id="PS50109"/>
    </source>
</evidence>
<dbReference type="GO" id="GO:0000155">
    <property type="term" value="F:phosphorelay sensor kinase activity"/>
    <property type="evidence" value="ECO:0007669"/>
    <property type="project" value="InterPro"/>
</dbReference>
<evidence type="ECO:0000313" key="14">
    <source>
        <dbReference type="Proteomes" id="UP000272888"/>
    </source>
</evidence>
<dbReference type="Gene3D" id="3.30.450.20">
    <property type="entry name" value="PAS domain"/>
    <property type="match status" value="2"/>
</dbReference>
<evidence type="ECO:0000259" key="10">
    <source>
        <dbReference type="PROSITE" id="PS50110"/>
    </source>
</evidence>
<dbReference type="InterPro" id="IPR035965">
    <property type="entry name" value="PAS-like_dom_sf"/>
</dbReference>
<sequence length="822" mass="92098">MASSDSQEWGPSTEGRTPAGGVMYTSLSDLLDAGRETVVEDWLLRMTPVHERLRLSRDQLLDALPTLLEEIACVLRHGEDEPPSSPLPHYNEASEAHGRQRLRLGFDVGTVVREYNVLRDCILARAEREELDPPLSQLRLLDACIDTALRLAVSPFTFTTAERKRAEAEQREHFFQLSPDLLCIAGTDGYFKRVNENFVHLFGWSETEFYRRPFLEFVHPDDREASEEELQRLSEGRSTLRFENRFRHRDGHYRWLAWTSRPVPKHGLIYTSARDITEEKAAAEERERLLKALRDSEARFRNMADHAPVMLWVTNVKGVTTYLSRSWFALTGQEEATGLGFGWLDAIHPEDREGMRQIFLEANARHQPFRLDYRLRARDGVYHWAADTGSPRFDAEGRFLGYIGSVVDISDRKQEEEEREALLARESAARHEAEEANQLKDEFLATVSHELRTPLTAILGWVQLLRTGHLPESRRERALETMERNARAQGQLIEDLLDVSRIMSGKLKLDVEPVDLSIVVQQALDSVRPAADARGISVQATVDTSSSVMGDARRLQQVVWNLISNAVKFTPKKGRVRLVVERRESFVELTVADTGQGISSAFLPHVFERFRQADSGSTRKTGGLGLGLSIVRHIVEMHGGTVTGASEGEGRGATFTVRLPLSVVQPRDGLTRPSPRLPPAPVPERVHPAELHGVRVLVVDDEEDARELLRTLLEDSGARVLTAGSAEEGLQALRAEQPDVLVSDIGMPGTDGYGFIERVRALSPEQGGRIPAVAITAYARSEDRTRVLRAGFQSHVPKPVEPVELLAVLASLAGRFETPPKS</sequence>
<dbReference type="InterPro" id="IPR000014">
    <property type="entry name" value="PAS"/>
</dbReference>
<reference evidence="14" key="1">
    <citation type="submission" date="2018-09" db="EMBL/GenBank/DDBJ databases">
        <authorList>
            <person name="Livingstone P.G."/>
            <person name="Whitworth D.E."/>
        </authorList>
    </citation>
    <scope>NUCLEOTIDE SEQUENCE [LARGE SCALE GENOMIC DNA]</scope>
    <source>
        <strain evidence="14">CA051B</strain>
    </source>
</reference>
<evidence type="ECO:0000256" key="7">
    <source>
        <dbReference type="PROSITE-ProRule" id="PRU00169"/>
    </source>
</evidence>
<keyword evidence="4" id="KW-0808">Transferase</keyword>
<dbReference type="PROSITE" id="PS50112">
    <property type="entry name" value="PAS"/>
    <property type="match status" value="2"/>
</dbReference>
<keyword evidence="14" id="KW-1185">Reference proteome</keyword>
<evidence type="ECO:0000256" key="3">
    <source>
        <dbReference type="ARBA" id="ARBA00022553"/>
    </source>
</evidence>
<dbReference type="PROSITE" id="PS50110">
    <property type="entry name" value="RESPONSE_REGULATORY"/>
    <property type="match status" value="1"/>
</dbReference>
<evidence type="ECO:0000256" key="8">
    <source>
        <dbReference type="SAM" id="MobiDB-lite"/>
    </source>
</evidence>
<dbReference type="InterPro" id="IPR036097">
    <property type="entry name" value="HisK_dim/P_sf"/>
</dbReference>
<dbReference type="InterPro" id="IPR003661">
    <property type="entry name" value="HisK_dim/P_dom"/>
</dbReference>
<organism evidence="13 14">
    <name type="scientific">Corallococcus llansteffanensis</name>
    <dbReference type="NCBI Taxonomy" id="2316731"/>
    <lineage>
        <taxon>Bacteria</taxon>
        <taxon>Pseudomonadati</taxon>
        <taxon>Myxococcota</taxon>
        <taxon>Myxococcia</taxon>
        <taxon>Myxococcales</taxon>
        <taxon>Cystobacterineae</taxon>
        <taxon>Myxococcaceae</taxon>
        <taxon>Corallococcus</taxon>
    </lineage>
</organism>
<dbReference type="SUPFAM" id="SSF52172">
    <property type="entry name" value="CheY-like"/>
    <property type="match status" value="1"/>
</dbReference>
<evidence type="ECO:0000256" key="6">
    <source>
        <dbReference type="ARBA" id="ARBA00023012"/>
    </source>
</evidence>
<evidence type="ECO:0000256" key="5">
    <source>
        <dbReference type="ARBA" id="ARBA00022777"/>
    </source>
</evidence>